<comment type="caution">
    <text evidence="1">The sequence shown here is derived from an EMBL/GenBank/DDBJ whole genome shotgun (WGS) entry which is preliminary data.</text>
</comment>
<reference evidence="1 2" key="1">
    <citation type="submission" date="2019-03" db="EMBL/GenBank/DDBJ databases">
        <authorList>
            <person name="Li J."/>
        </authorList>
    </citation>
    <scope>NUCLEOTIDE SEQUENCE [LARGE SCALE GENOMIC DNA]</scope>
    <source>
        <strain evidence="1 2">3058</strain>
    </source>
</reference>
<proteinExistence type="predicted"/>
<protein>
    <submittedName>
        <fullName evidence="1">Uncharacterized protein</fullName>
    </submittedName>
</protein>
<dbReference type="EMBL" id="SRPG01000542">
    <property type="protein sequence ID" value="TGN37489.1"/>
    <property type="molecule type" value="Genomic_DNA"/>
</dbReference>
<gene>
    <name evidence="1" type="ORF">E4L95_22900</name>
</gene>
<organism evidence="1 2">
    <name type="scientific">Paracoccus liaowanqingii</name>
    <dbReference type="NCBI Taxonomy" id="2560053"/>
    <lineage>
        <taxon>Bacteria</taxon>
        <taxon>Pseudomonadati</taxon>
        <taxon>Pseudomonadota</taxon>
        <taxon>Alphaproteobacteria</taxon>
        <taxon>Rhodobacterales</taxon>
        <taxon>Paracoccaceae</taxon>
        <taxon>Paracoccus</taxon>
    </lineage>
</organism>
<evidence type="ECO:0000313" key="1">
    <source>
        <dbReference type="EMBL" id="TGN37489.1"/>
    </source>
</evidence>
<accession>A0A4Z1BZD9</accession>
<sequence length="82" mass="8952">MLLVAGMPADQIDTVLEGFYAFGGAPEIMSPNDYATAIRNYDVLENCVAPDDAHSPVARYLISLGARMADWEDRVPFSASDR</sequence>
<dbReference type="AlphaFoldDB" id="A0A4Z1BZD9"/>
<name>A0A4Z1BZD9_9RHOB</name>
<keyword evidence="2" id="KW-1185">Reference proteome</keyword>
<evidence type="ECO:0000313" key="2">
    <source>
        <dbReference type="Proteomes" id="UP000297972"/>
    </source>
</evidence>
<dbReference type="Proteomes" id="UP000297972">
    <property type="component" value="Unassembled WGS sequence"/>
</dbReference>